<keyword evidence="4" id="KW-1133">Transmembrane helix</keyword>
<dbReference type="RefSeq" id="XP_056482447.1">
    <property type="nucleotide sequence ID" value="XM_056636417.1"/>
</dbReference>
<evidence type="ECO:0000313" key="6">
    <source>
        <dbReference type="Proteomes" id="UP001147747"/>
    </source>
</evidence>
<dbReference type="GO" id="GO:0016491">
    <property type="term" value="F:oxidoreductase activity"/>
    <property type="evidence" value="ECO:0007669"/>
    <property type="project" value="UniProtKB-KW"/>
</dbReference>
<dbReference type="AlphaFoldDB" id="A0A9W9SHF7"/>
<comment type="caution">
    <text evidence="5">The sequence shown here is derived from an EMBL/GenBank/DDBJ whole genome shotgun (WGS) entry which is preliminary data.</text>
</comment>
<evidence type="ECO:0000256" key="1">
    <source>
        <dbReference type="ARBA" id="ARBA00006484"/>
    </source>
</evidence>
<evidence type="ECO:0000256" key="2">
    <source>
        <dbReference type="ARBA" id="ARBA00022857"/>
    </source>
</evidence>
<keyword evidence="6" id="KW-1185">Reference proteome</keyword>
<dbReference type="Pfam" id="PF00106">
    <property type="entry name" value="adh_short"/>
    <property type="match status" value="1"/>
</dbReference>
<dbReference type="Gene3D" id="3.40.50.720">
    <property type="entry name" value="NAD(P)-binding Rossmann-like Domain"/>
    <property type="match status" value="1"/>
</dbReference>
<evidence type="ECO:0000313" key="5">
    <source>
        <dbReference type="EMBL" id="KAJ5378661.1"/>
    </source>
</evidence>
<sequence>MTTSSSSLSDVTGIIAVITGGGSGLGLFMTRALAANGAKRVYILGRRKNVLEKAVADIGTQNITPVQCDITDQDALKSAVSFIEKDAGYINLLVSNSGISGPSLKIEFTNTFHVNCTAVFYTTIAFLALLDAGNKDQTYQNGRSQVIATSSIGSFKRKITAGFAYGVSKEATTMMMKVLATYLVPYRIRTNVLCPGLFPTDLTTNLIHGTDPTVEGSFPLDQIPAERAGTPEDIRGPLLYLVSRAGAYCNGNCVLTDGGRLSVTPATY</sequence>
<keyword evidence="4" id="KW-0472">Membrane</keyword>
<dbReference type="PANTHER" id="PTHR43618">
    <property type="entry name" value="7-ALPHA-HYDROXYSTEROID DEHYDROGENASE"/>
    <property type="match status" value="1"/>
</dbReference>
<comment type="similarity">
    <text evidence="1">Belongs to the short-chain dehydrogenases/reductases (SDR) family.</text>
</comment>
<feature type="transmembrane region" description="Helical" evidence="4">
    <location>
        <begin position="12"/>
        <end position="34"/>
    </location>
</feature>
<dbReference type="SUPFAM" id="SSF51735">
    <property type="entry name" value="NAD(P)-binding Rossmann-fold domains"/>
    <property type="match status" value="1"/>
</dbReference>
<evidence type="ECO:0000256" key="3">
    <source>
        <dbReference type="ARBA" id="ARBA00023002"/>
    </source>
</evidence>
<dbReference type="OrthoDB" id="2962696at2759"/>
<dbReference type="CDD" id="cd05233">
    <property type="entry name" value="SDR_c"/>
    <property type="match status" value="1"/>
</dbReference>
<protein>
    <submittedName>
        <fullName evidence="5">Uncharacterized protein</fullName>
    </submittedName>
</protein>
<dbReference type="EMBL" id="JAPZBU010000011">
    <property type="protein sequence ID" value="KAJ5378661.1"/>
    <property type="molecule type" value="Genomic_DNA"/>
</dbReference>
<accession>A0A9W9SHF7</accession>
<keyword evidence="2" id="KW-0521">NADP</keyword>
<dbReference type="InterPro" id="IPR002347">
    <property type="entry name" value="SDR_fam"/>
</dbReference>
<organism evidence="5 6">
    <name type="scientific">Penicillium cosmopolitanum</name>
    <dbReference type="NCBI Taxonomy" id="1131564"/>
    <lineage>
        <taxon>Eukaryota</taxon>
        <taxon>Fungi</taxon>
        <taxon>Dikarya</taxon>
        <taxon>Ascomycota</taxon>
        <taxon>Pezizomycotina</taxon>
        <taxon>Eurotiomycetes</taxon>
        <taxon>Eurotiomycetidae</taxon>
        <taxon>Eurotiales</taxon>
        <taxon>Aspergillaceae</taxon>
        <taxon>Penicillium</taxon>
    </lineage>
</organism>
<dbReference type="Proteomes" id="UP001147747">
    <property type="component" value="Unassembled WGS sequence"/>
</dbReference>
<gene>
    <name evidence="5" type="ORF">N7509_011780</name>
</gene>
<evidence type="ECO:0000256" key="4">
    <source>
        <dbReference type="SAM" id="Phobius"/>
    </source>
</evidence>
<dbReference type="InterPro" id="IPR020904">
    <property type="entry name" value="Sc_DH/Rdtase_CS"/>
</dbReference>
<reference evidence="5" key="1">
    <citation type="submission" date="2022-12" db="EMBL/GenBank/DDBJ databases">
        <authorList>
            <person name="Petersen C."/>
        </authorList>
    </citation>
    <scope>NUCLEOTIDE SEQUENCE</scope>
    <source>
        <strain evidence="5">IBT 29677</strain>
    </source>
</reference>
<keyword evidence="3" id="KW-0560">Oxidoreductase</keyword>
<dbReference type="InterPro" id="IPR036291">
    <property type="entry name" value="NAD(P)-bd_dom_sf"/>
</dbReference>
<proteinExistence type="inferred from homology"/>
<dbReference type="PRINTS" id="PR00081">
    <property type="entry name" value="GDHRDH"/>
</dbReference>
<dbReference type="InterPro" id="IPR052178">
    <property type="entry name" value="Sec_Metab_Biosynth_SDR"/>
</dbReference>
<reference evidence="5" key="2">
    <citation type="journal article" date="2023" name="IMA Fungus">
        <title>Comparative genomic study of the Penicillium genus elucidates a diverse pangenome and 15 lateral gene transfer events.</title>
        <authorList>
            <person name="Petersen C."/>
            <person name="Sorensen T."/>
            <person name="Nielsen M.R."/>
            <person name="Sondergaard T.E."/>
            <person name="Sorensen J.L."/>
            <person name="Fitzpatrick D.A."/>
            <person name="Frisvad J.C."/>
            <person name="Nielsen K.L."/>
        </authorList>
    </citation>
    <scope>NUCLEOTIDE SEQUENCE</scope>
    <source>
        <strain evidence="5">IBT 29677</strain>
    </source>
</reference>
<dbReference type="GeneID" id="81375397"/>
<dbReference type="PROSITE" id="PS00061">
    <property type="entry name" value="ADH_SHORT"/>
    <property type="match status" value="1"/>
</dbReference>
<dbReference type="PANTHER" id="PTHR43618:SF18">
    <property type="entry name" value="SHORT CHAIN DEHYDROGENASE_REDUCTASE FAMILY (AFU_ORTHOLOGUE AFUA_5G12480)"/>
    <property type="match status" value="1"/>
</dbReference>
<keyword evidence="4" id="KW-0812">Transmembrane</keyword>
<name>A0A9W9SHF7_9EURO</name>